<evidence type="ECO:0000256" key="1">
    <source>
        <dbReference type="ARBA" id="ARBA00022729"/>
    </source>
</evidence>
<dbReference type="SUPFAM" id="SSF50998">
    <property type="entry name" value="Quinoprotein alcohol dehydrogenase-like"/>
    <property type="match status" value="1"/>
</dbReference>
<gene>
    <name evidence="4 7" type="primary">bamB</name>
    <name evidence="7" type="ORF">H8D24_04115</name>
</gene>
<dbReference type="EMBL" id="JACNFK010000024">
    <property type="protein sequence ID" value="MBC8519577.1"/>
    <property type="molecule type" value="Genomic_DNA"/>
</dbReference>
<evidence type="ECO:0000313" key="8">
    <source>
        <dbReference type="Proteomes" id="UP000654401"/>
    </source>
</evidence>
<dbReference type="GO" id="GO:0051205">
    <property type="term" value="P:protein insertion into membrane"/>
    <property type="evidence" value="ECO:0007669"/>
    <property type="project" value="UniProtKB-UniRule"/>
</dbReference>
<dbReference type="InterPro" id="IPR017687">
    <property type="entry name" value="BamB"/>
</dbReference>
<organism evidence="7 8">
    <name type="scientific">Candidatus Thiopontia autotrophica</name>
    <dbReference type="NCBI Taxonomy" id="2841688"/>
    <lineage>
        <taxon>Bacteria</taxon>
        <taxon>Pseudomonadati</taxon>
        <taxon>Pseudomonadota</taxon>
        <taxon>Gammaproteobacteria</taxon>
        <taxon>Candidatus Thiopontia</taxon>
    </lineage>
</organism>
<dbReference type="NCBIfam" id="TIGR03300">
    <property type="entry name" value="assembly_YfgL"/>
    <property type="match status" value="1"/>
</dbReference>
<dbReference type="InterPro" id="IPR015943">
    <property type="entry name" value="WD40/YVTN_repeat-like_dom_sf"/>
</dbReference>
<evidence type="ECO:0000256" key="3">
    <source>
        <dbReference type="ARBA" id="ARBA00023237"/>
    </source>
</evidence>
<keyword evidence="2 4" id="KW-0472">Membrane</keyword>
<keyword evidence="1 4" id="KW-0732">Signal</keyword>
<dbReference type="AlphaFoldDB" id="A0A8J6PA78"/>
<dbReference type="PANTHER" id="PTHR34512">
    <property type="entry name" value="CELL SURFACE PROTEIN"/>
    <property type="match status" value="1"/>
</dbReference>
<dbReference type="PANTHER" id="PTHR34512:SF30">
    <property type="entry name" value="OUTER MEMBRANE PROTEIN ASSEMBLY FACTOR BAMB"/>
    <property type="match status" value="1"/>
</dbReference>
<comment type="subunit">
    <text evidence="4">Part of the Bam complex.</text>
</comment>
<keyword evidence="3 4" id="KW-0998">Cell outer membrane</keyword>
<reference evidence="7 8" key="1">
    <citation type="submission" date="2020-08" db="EMBL/GenBank/DDBJ databases">
        <title>Bridging the membrane lipid divide: bacteria of the FCB group superphylum have the potential to synthesize archaeal ether lipids.</title>
        <authorList>
            <person name="Villanueva L."/>
            <person name="Von Meijenfeldt F.A.B."/>
            <person name="Westbye A.B."/>
            <person name="Yadav S."/>
            <person name="Hopmans E.C."/>
            <person name="Dutilh B.E."/>
            <person name="Sinninghe Damste J.S."/>
        </authorList>
    </citation>
    <scope>NUCLEOTIDE SEQUENCE [LARGE SCALE GENOMIC DNA]</scope>
    <source>
        <strain evidence="7">NIOZ-UU100</strain>
    </source>
</reference>
<evidence type="ECO:0000313" key="7">
    <source>
        <dbReference type="EMBL" id="MBC8519577.1"/>
    </source>
</evidence>
<comment type="caution">
    <text evidence="7">The sequence shown here is derived from an EMBL/GenBank/DDBJ whole genome shotgun (WGS) entry which is preliminary data.</text>
</comment>
<dbReference type="Pfam" id="PF13360">
    <property type="entry name" value="PQQ_2"/>
    <property type="match status" value="1"/>
</dbReference>
<protein>
    <recommendedName>
        <fullName evidence="4">Outer membrane protein assembly factor BamB</fullName>
    </recommendedName>
</protein>
<comment type="similarity">
    <text evidence="4">Belongs to the BamB family.</text>
</comment>
<dbReference type="GO" id="GO:0043165">
    <property type="term" value="P:Gram-negative-bacterium-type cell outer membrane assembly"/>
    <property type="evidence" value="ECO:0007669"/>
    <property type="project" value="UniProtKB-UniRule"/>
</dbReference>
<dbReference type="HAMAP" id="MF_00923">
    <property type="entry name" value="OM_assembly_BamB"/>
    <property type="match status" value="1"/>
</dbReference>
<dbReference type="InterPro" id="IPR002372">
    <property type="entry name" value="PQQ_rpt_dom"/>
</dbReference>
<evidence type="ECO:0000256" key="4">
    <source>
        <dbReference type="HAMAP-Rule" id="MF_00923"/>
    </source>
</evidence>
<sequence length="394" mass="41904">MQLRWIRWLSLFLAGVVLAGCSTINSVGDKVGGWIGDDDPDAPASLEDIVEKVNPKISWNKSMGSGTDGLWVDLKHKISGEMVYAASVDGTVSAVKLSSGSTVWERELDEVVMTGVATGEGNVYVGTESGNLVALDRIGGQDRWSISLLSEILSPPAVAAGVVVVRTVDGKLVGVNAEDGLEIWRYQREVPVLTLRGTSSPVIVGDIVYAGLDGGEVVALGLQDGRELWVKSVTSPRGRTEIERMVDIDADPAVADGVVYVISYQGDLAAINGEQGDLVWKRKLSGVTAPTVYGPYLFLSDAEGNVWAFDRKDGSALWKQDGLKNRNLTSPLVSGTNLVVGDAEGYLHWISGEDGHFAGRVKTDSDGVSATPLPFRNQVISYGNGGKLSAVTQD</sequence>
<feature type="domain" description="Pyrrolo-quinoline quinone repeat" evidence="6">
    <location>
        <begin position="89"/>
        <end position="320"/>
    </location>
</feature>
<accession>A0A8J6PA78</accession>
<dbReference type="InterPro" id="IPR018391">
    <property type="entry name" value="PQQ_b-propeller_rpt"/>
</dbReference>
<dbReference type="SMART" id="SM00564">
    <property type="entry name" value="PQQ"/>
    <property type="match status" value="7"/>
</dbReference>
<comment type="subcellular location">
    <subcellularLocation>
        <location evidence="4">Cell outer membrane</location>
        <topology evidence="4">Lipid-anchor</topology>
    </subcellularLocation>
</comment>
<comment type="function">
    <text evidence="4">Part of the outer membrane protein assembly complex, which is involved in assembly and insertion of beta-barrel proteins into the outer membrane.</text>
</comment>
<proteinExistence type="inferred from homology"/>
<dbReference type="Gene3D" id="2.130.10.10">
    <property type="entry name" value="YVTN repeat-like/Quinoprotein amine dehydrogenase"/>
    <property type="match status" value="1"/>
</dbReference>
<keyword evidence="4" id="KW-0564">Palmitate</keyword>
<dbReference type="Proteomes" id="UP000654401">
    <property type="component" value="Unassembled WGS sequence"/>
</dbReference>
<dbReference type="PROSITE" id="PS51257">
    <property type="entry name" value="PROKAR_LIPOPROTEIN"/>
    <property type="match status" value="1"/>
</dbReference>
<dbReference type="InterPro" id="IPR011047">
    <property type="entry name" value="Quinoprotein_ADH-like_sf"/>
</dbReference>
<evidence type="ECO:0000256" key="2">
    <source>
        <dbReference type="ARBA" id="ARBA00023136"/>
    </source>
</evidence>
<evidence type="ECO:0000259" key="6">
    <source>
        <dbReference type="Pfam" id="PF13360"/>
    </source>
</evidence>
<feature type="chain" id="PRO_5035347598" description="Outer membrane protein assembly factor BamB" evidence="5">
    <location>
        <begin position="20"/>
        <end position="394"/>
    </location>
</feature>
<name>A0A8J6PA78_9GAMM</name>
<evidence type="ECO:0000256" key="5">
    <source>
        <dbReference type="SAM" id="SignalP"/>
    </source>
</evidence>
<dbReference type="GO" id="GO:0009279">
    <property type="term" value="C:cell outer membrane"/>
    <property type="evidence" value="ECO:0007669"/>
    <property type="project" value="UniProtKB-SubCell"/>
</dbReference>
<feature type="signal peptide" evidence="5">
    <location>
        <begin position="1"/>
        <end position="19"/>
    </location>
</feature>
<keyword evidence="4" id="KW-0449">Lipoprotein</keyword>